<dbReference type="PANTHER" id="PTHR45661">
    <property type="entry name" value="SURFACE ANTIGEN"/>
    <property type="match status" value="1"/>
</dbReference>
<feature type="chain" id="PRO_5016695200" evidence="2">
    <location>
        <begin position="23"/>
        <end position="386"/>
    </location>
</feature>
<name>A0A362X0W2_9FLAO</name>
<protein>
    <submittedName>
        <fullName evidence="4">Putative secreted protein (Por secretion system target)</fullName>
    </submittedName>
</protein>
<dbReference type="Pfam" id="PF18962">
    <property type="entry name" value="Por_Secre_tail"/>
    <property type="match status" value="1"/>
</dbReference>
<evidence type="ECO:0000256" key="1">
    <source>
        <dbReference type="ARBA" id="ARBA00022729"/>
    </source>
</evidence>
<feature type="domain" description="Secretion system C-terminal sorting" evidence="3">
    <location>
        <begin position="315"/>
        <end position="384"/>
    </location>
</feature>
<sequence>MKKTLQLLVALLVTATATTINAQAVGESFDDGNFTYEITSTDVGGGEPDECKITGWVTLPTAPVDVVVPGTATYTGFFPIDYTVTAVGNGAFSCNPAANRGSGFVENQNITSVTLPASVTAFDGAHFFRENPNLTSINLENIEDLGSNAFVNCDGLTGIIDLPACKNIGAYAFFDCNNITGLNAPIVESCGAGSFYNMDGVKEFNIPATLQNVDNLFLGFNDALVQVQLNWDATQLAAVSHTNDSKFFRGEWLPNGIEGDDFVDSTKLIYVPVGSKSAYVAHPSWGKFPAANIIEGTMPTLSVNKLDAKALGFSLYPNPTRGIVSIKNNQERNAEVSIYDINGRVLFSKDISNSMSEINISDLANGIYLFKVKSDSNEFVKRIVKQ</sequence>
<organism evidence="4 5">
    <name type="scientific">Jejuia pallidilutea</name>
    <dbReference type="NCBI Taxonomy" id="504487"/>
    <lineage>
        <taxon>Bacteria</taxon>
        <taxon>Pseudomonadati</taxon>
        <taxon>Bacteroidota</taxon>
        <taxon>Flavobacteriia</taxon>
        <taxon>Flavobacteriales</taxon>
        <taxon>Flavobacteriaceae</taxon>
        <taxon>Jejuia</taxon>
    </lineage>
</organism>
<dbReference type="EMBL" id="PVEO01000004">
    <property type="protein sequence ID" value="PQV49015.1"/>
    <property type="molecule type" value="Genomic_DNA"/>
</dbReference>
<dbReference type="InterPro" id="IPR053139">
    <property type="entry name" value="Surface_bspA-like"/>
</dbReference>
<dbReference type="InterPro" id="IPR032675">
    <property type="entry name" value="LRR_dom_sf"/>
</dbReference>
<accession>A0A362X0W2</accession>
<dbReference type="RefSeq" id="WP_105473614.1">
    <property type="nucleotide sequence ID" value="NZ_PVEO01000004.1"/>
</dbReference>
<feature type="signal peptide" evidence="2">
    <location>
        <begin position="1"/>
        <end position="22"/>
    </location>
</feature>
<keyword evidence="1 2" id="KW-0732">Signal</keyword>
<evidence type="ECO:0000313" key="4">
    <source>
        <dbReference type="EMBL" id="PQV49015.1"/>
    </source>
</evidence>
<evidence type="ECO:0000256" key="2">
    <source>
        <dbReference type="SAM" id="SignalP"/>
    </source>
</evidence>
<dbReference type="Pfam" id="PF13306">
    <property type="entry name" value="LRR_5"/>
    <property type="match status" value="1"/>
</dbReference>
<dbReference type="PANTHER" id="PTHR45661:SF3">
    <property type="entry name" value="IG-LIKE DOMAIN-CONTAINING PROTEIN"/>
    <property type="match status" value="1"/>
</dbReference>
<evidence type="ECO:0000259" key="3">
    <source>
        <dbReference type="Pfam" id="PF18962"/>
    </source>
</evidence>
<reference evidence="4 5" key="1">
    <citation type="submission" date="2018-02" db="EMBL/GenBank/DDBJ databases">
        <title>Genomic Encyclopedia of Archaeal and Bacterial Type Strains, Phase II (KMG-II): from individual species to whole genera.</title>
        <authorList>
            <person name="Goeker M."/>
        </authorList>
    </citation>
    <scope>NUCLEOTIDE SEQUENCE [LARGE SCALE GENOMIC DNA]</scope>
    <source>
        <strain evidence="4 5">DSM 21165</strain>
    </source>
</reference>
<gene>
    <name evidence="4" type="ORF">CLV33_104222</name>
</gene>
<comment type="caution">
    <text evidence="4">The sequence shown here is derived from an EMBL/GenBank/DDBJ whole genome shotgun (WGS) entry which is preliminary data.</text>
</comment>
<proteinExistence type="predicted"/>
<dbReference type="Proteomes" id="UP000251545">
    <property type="component" value="Unassembled WGS sequence"/>
</dbReference>
<dbReference type="AlphaFoldDB" id="A0A362X0W2"/>
<dbReference type="SUPFAM" id="SSF52058">
    <property type="entry name" value="L domain-like"/>
    <property type="match status" value="1"/>
</dbReference>
<dbReference type="InterPro" id="IPR026906">
    <property type="entry name" value="LRR_5"/>
</dbReference>
<evidence type="ECO:0000313" key="5">
    <source>
        <dbReference type="Proteomes" id="UP000251545"/>
    </source>
</evidence>
<dbReference type="InterPro" id="IPR026444">
    <property type="entry name" value="Secre_tail"/>
</dbReference>
<dbReference type="Gene3D" id="3.80.10.10">
    <property type="entry name" value="Ribonuclease Inhibitor"/>
    <property type="match status" value="1"/>
</dbReference>